<accession>A0A9N8J3S1</accession>
<sequence length="540" mass="58759">MDTNYNRIKVADLEKNERDKILTTNSSGELEFSDVNNIKTDSYNALDYVQDGKSLDARQGKVLKDLIDNKVDKITGKSLVSDTEITRLASISNYIHPANHPPSIISQDTNNRFVTDTEKTNWNSKQSLFTGVTNFIAKSLNPITLISSRLFDDGTFFGIGTISTPSKDITLGKQINREIGIEQSDSSTKGRDLIITAGRTINYNDNPNFNTITQNIGNNAFSITGLQNNSVYASRYGGDIYKQTDGLGPFSSTGLGAASKRYSSLTSLYNNVYDARFEGDIYMQTNGTGPFTSLNQGNKNWFAMGSLPNNNVYAAVFNGDVYMQTNGTGNFLPLNQTSRAWSGLAGSPTNNMYAIVQSLDDIYIQLNGMGNFIPLGVNKRNYTAITVSSNNNIYVAVQNGDIYMQTNGIGPFVATGQISRDWTALGSAPNGNVYAMTRNGDIYMLANSGLGASNLDGGTLKFKAGTAKGNGKSRIEFITGQKTTSGTNMQIETSRAYIDENGYMIWLNMPTYADNSTAIAAGLPVGCEYKTATGDRKIVY</sequence>
<comment type="caution">
    <text evidence="1">The sequence shown here is derived from an EMBL/GenBank/DDBJ whole genome shotgun (WGS) entry which is preliminary data.</text>
</comment>
<dbReference type="Proteomes" id="UP000533639">
    <property type="component" value="Unassembled WGS sequence"/>
</dbReference>
<protein>
    <submittedName>
        <fullName evidence="1">Uncharacterized protein</fullName>
    </submittedName>
</protein>
<dbReference type="AlphaFoldDB" id="A0A9N8J3S1"/>
<keyword evidence="2" id="KW-1185">Reference proteome</keyword>
<dbReference type="SUPFAM" id="SSF69322">
    <property type="entry name" value="Tricorn protease domain 2"/>
    <property type="match status" value="1"/>
</dbReference>
<evidence type="ECO:0000313" key="1">
    <source>
        <dbReference type="EMBL" id="CAC9975547.1"/>
    </source>
</evidence>
<gene>
    <name evidence="1" type="ORF">FLAPXU55_03261</name>
</gene>
<name>A0A9N8J3S1_9FLAO</name>
<dbReference type="RefSeq" id="WP_180859458.1">
    <property type="nucleotide sequence ID" value="NZ_CAIJDE010000049.1"/>
</dbReference>
<dbReference type="EMBL" id="CAIJDE010000049">
    <property type="protein sequence ID" value="CAC9975547.1"/>
    <property type="molecule type" value="Genomic_DNA"/>
</dbReference>
<reference evidence="1 2" key="1">
    <citation type="submission" date="2020-06" db="EMBL/GenBank/DDBJ databases">
        <authorList>
            <person name="Criscuolo A."/>
        </authorList>
    </citation>
    <scope>NUCLEOTIDE SEQUENCE [LARGE SCALE GENOMIC DNA]</scope>
    <source>
        <strain evidence="1">PXU-55</strain>
    </source>
</reference>
<proteinExistence type="predicted"/>
<evidence type="ECO:0000313" key="2">
    <source>
        <dbReference type="Proteomes" id="UP000533639"/>
    </source>
</evidence>
<organism evidence="1 2">
    <name type="scientific">Flavobacterium panici</name>
    <dbReference type="NCBI Taxonomy" id="2654843"/>
    <lineage>
        <taxon>Bacteria</taxon>
        <taxon>Pseudomonadati</taxon>
        <taxon>Bacteroidota</taxon>
        <taxon>Flavobacteriia</taxon>
        <taxon>Flavobacteriales</taxon>
        <taxon>Flavobacteriaceae</taxon>
        <taxon>Flavobacterium</taxon>
    </lineage>
</organism>